<reference evidence="3 4" key="1">
    <citation type="submission" date="2015-07" db="EMBL/GenBank/DDBJ databases">
        <title>Genome analysis of myxobacterium Chondromyces crocatus Cm c5 reveals a high potential for natural compound synthesis and the genetic basis for the loss of fruiting body formation.</title>
        <authorList>
            <person name="Zaburannyi N."/>
            <person name="Bunk B."/>
            <person name="Maier J."/>
            <person name="Overmann J."/>
            <person name="Mueller R."/>
        </authorList>
    </citation>
    <scope>NUCLEOTIDE SEQUENCE [LARGE SCALE GENOMIC DNA]</scope>
    <source>
        <strain evidence="3 4">Cm c5</strain>
    </source>
</reference>
<gene>
    <name evidence="3" type="ORF">CMC5_035130</name>
</gene>
<evidence type="ECO:0000256" key="1">
    <source>
        <dbReference type="SAM" id="MobiDB-lite"/>
    </source>
</evidence>
<evidence type="ECO:0000313" key="3">
    <source>
        <dbReference type="EMBL" id="AKT39366.1"/>
    </source>
</evidence>
<feature type="transmembrane region" description="Helical" evidence="2">
    <location>
        <begin position="311"/>
        <end position="328"/>
    </location>
</feature>
<evidence type="ECO:0000256" key="2">
    <source>
        <dbReference type="SAM" id="Phobius"/>
    </source>
</evidence>
<proteinExistence type="predicted"/>
<dbReference type="AlphaFoldDB" id="A0A0K1EER7"/>
<keyword evidence="2" id="KW-0472">Membrane</keyword>
<evidence type="ECO:0000313" key="4">
    <source>
        <dbReference type="Proteomes" id="UP000067626"/>
    </source>
</evidence>
<name>A0A0K1EER7_CHOCO</name>
<sequence>MLGAAIAFYGPALRRTGGLWPAPLDDVYIHFAFARSAALGHLSTWIPGNGYSSGGTSLLYPLVLAPGWLIGFRGVWLGVFAALVACVALIDLCRSVQGLVDPGAGTREGAGGEALGPRPPSRARWVAWGVPLFVVAVPLLDWSWFSGMEVALLGAVLGRALLAVRRCEHAPPHVRPRAQWRAGLWVALLVATRPEMAVLSGALAVAVAHAAGTGSAVKALLRAGGPTGALLVGQAALNRTLTGEWSAAGAVRKLVPSNPYLSPLEVVGEVARNVMALRVQALESALGGATWAWILPALGAFAVLDRRSRRLALPLFLGGIGALILASFNATARFQNLRYAAPTLMMLLIAAVLGVAALARRGRPGGLVAVALAGPAVLAPSVWFGRQIDHFARSSGNIAEQQVEVARRLAAMTPAPRRVLLNDAGAIPYLSGLPAIDGLGLGGYQGMPFARASVHGVPAVVELIERLAPAERPDVMALYPGWWGGLVEPFGQRVDGVTIEDNVICGAAEKVIYAADWSALEDRGAGASEGQGELRSGEGSGELLDEIDVGDLISEKEHQYVIPAPRGGWVVGAVLDEMVAGGGVAVGGSADGGRPRKRFDAGRIVPEGREESFVIRAGVPRGSARLVLRTDGGGPLGLRVVVEKGERGRASGGAAEGEGAGRDGELKAEGSGREAEGSGREVEVPTRDEGRWHVVEVALGEVEGGDRIRIQAAQGAWRSFHGWLRR</sequence>
<feature type="compositionally biased region" description="Basic and acidic residues" evidence="1">
    <location>
        <begin position="659"/>
        <end position="687"/>
    </location>
</feature>
<feature type="transmembrane region" description="Helical" evidence="2">
    <location>
        <begin position="340"/>
        <end position="359"/>
    </location>
</feature>
<accession>A0A0K1EER7</accession>
<dbReference type="Proteomes" id="UP000067626">
    <property type="component" value="Chromosome"/>
</dbReference>
<dbReference type="KEGG" id="ccro:CMC5_035130"/>
<keyword evidence="4" id="KW-1185">Reference proteome</keyword>
<feature type="transmembrane region" description="Helical" evidence="2">
    <location>
        <begin position="285"/>
        <end position="304"/>
    </location>
</feature>
<feature type="transmembrane region" description="Helical" evidence="2">
    <location>
        <begin position="68"/>
        <end position="90"/>
    </location>
</feature>
<dbReference type="EMBL" id="CP012159">
    <property type="protein sequence ID" value="AKT39366.1"/>
    <property type="molecule type" value="Genomic_DNA"/>
</dbReference>
<dbReference type="STRING" id="52.CMC5_035130"/>
<feature type="transmembrane region" description="Helical" evidence="2">
    <location>
        <begin position="125"/>
        <end position="145"/>
    </location>
</feature>
<feature type="transmembrane region" description="Helical" evidence="2">
    <location>
        <begin position="366"/>
        <end position="385"/>
    </location>
</feature>
<keyword evidence="2" id="KW-0812">Transmembrane</keyword>
<protein>
    <recommendedName>
        <fullName evidence="5">Glycosyltransferase RgtA/B/C/D-like domain-containing protein</fullName>
    </recommendedName>
</protein>
<feature type="region of interest" description="Disordered" evidence="1">
    <location>
        <begin position="647"/>
        <end position="687"/>
    </location>
</feature>
<keyword evidence="2" id="KW-1133">Transmembrane helix</keyword>
<evidence type="ECO:0008006" key="5">
    <source>
        <dbReference type="Google" id="ProtNLM"/>
    </source>
</evidence>
<organism evidence="3 4">
    <name type="scientific">Chondromyces crocatus</name>
    <dbReference type="NCBI Taxonomy" id="52"/>
    <lineage>
        <taxon>Bacteria</taxon>
        <taxon>Pseudomonadati</taxon>
        <taxon>Myxococcota</taxon>
        <taxon>Polyangia</taxon>
        <taxon>Polyangiales</taxon>
        <taxon>Polyangiaceae</taxon>
        <taxon>Chondromyces</taxon>
    </lineage>
</organism>